<keyword evidence="3" id="KW-1185">Reference proteome</keyword>
<gene>
    <name evidence="2" type="ORF">OM074_01240</name>
</gene>
<comment type="caution">
    <text evidence="2">The sequence shown here is derived from an EMBL/GenBank/DDBJ whole genome shotgun (WGS) entry which is preliminary data.</text>
</comment>
<evidence type="ECO:0000256" key="1">
    <source>
        <dbReference type="SAM" id="SignalP"/>
    </source>
</evidence>
<name>A0AAE3MAQ2_9BACT</name>
<evidence type="ECO:0000313" key="3">
    <source>
        <dbReference type="Proteomes" id="UP001207408"/>
    </source>
</evidence>
<evidence type="ECO:0008006" key="4">
    <source>
        <dbReference type="Google" id="ProtNLM"/>
    </source>
</evidence>
<sequence>MIKSILPAILMFLLISVSCQDNNSNNTDKENNPVKKNLELWADTIIYDVLIQNPDPTDEWQDQKIKHVNHKKLVDDIFSSIYTEKKIAYDYYSNQPYTIDEIREFEEGYPRTDIGKLQFEECWKYDQNTGNIEKQVYSILVAYTLYDSSQNIRGYKAGFYLKNE</sequence>
<feature type="chain" id="PRO_5042052428" description="Lipoprotein" evidence="1">
    <location>
        <begin position="20"/>
        <end position="164"/>
    </location>
</feature>
<reference evidence="2" key="1">
    <citation type="submission" date="2022-10" db="EMBL/GenBank/DDBJ databases">
        <authorList>
            <person name="Yu W.X."/>
        </authorList>
    </citation>
    <scope>NUCLEOTIDE SEQUENCE</scope>
    <source>
        <strain evidence="2">D04</strain>
    </source>
</reference>
<protein>
    <recommendedName>
        <fullName evidence="4">Lipoprotein</fullName>
    </recommendedName>
</protein>
<accession>A0AAE3MAQ2</accession>
<dbReference type="RefSeq" id="WP_301197450.1">
    <property type="nucleotide sequence ID" value="NZ_JAPDPI010000002.1"/>
</dbReference>
<dbReference type="PROSITE" id="PS51257">
    <property type="entry name" value="PROKAR_LIPOPROTEIN"/>
    <property type="match status" value="1"/>
</dbReference>
<dbReference type="Proteomes" id="UP001207408">
    <property type="component" value="Unassembled WGS sequence"/>
</dbReference>
<keyword evidence="1" id="KW-0732">Signal</keyword>
<proteinExistence type="predicted"/>
<dbReference type="EMBL" id="JAPDPI010000002">
    <property type="protein sequence ID" value="MCW3804225.1"/>
    <property type="molecule type" value="Genomic_DNA"/>
</dbReference>
<feature type="signal peptide" evidence="1">
    <location>
        <begin position="1"/>
        <end position="19"/>
    </location>
</feature>
<organism evidence="2 3">
    <name type="scientific">Plebeiibacterium marinum</name>
    <dbReference type="NCBI Taxonomy" id="2992111"/>
    <lineage>
        <taxon>Bacteria</taxon>
        <taxon>Pseudomonadati</taxon>
        <taxon>Bacteroidota</taxon>
        <taxon>Bacteroidia</taxon>
        <taxon>Marinilabiliales</taxon>
        <taxon>Marinilabiliaceae</taxon>
        <taxon>Plebeiibacterium</taxon>
    </lineage>
</organism>
<evidence type="ECO:0000313" key="2">
    <source>
        <dbReference type="EMBL" id="MCW3804225.1"/>
    </source>
</evidence>
<dbReference type="AlphaFoldDB" id="A0AAE3MAQ2"/>